<sequence>MNQQREQEALLAAQREQELLVQEQAAQVKEELPQNSDFHQLIGEICGIKVCEEQKQNIEDTMLELLEDCQQKELSCMHNDVDDLIESTLNSKLLSINVKSQRLVKEKQEVKNIKFQNLFELFFDDEESISTKIDPHYFNGQSNLLESLLNRDTLVDSSPKFDYFLEELSGELAHINLIPLGTEKANFDLEEEIHLVENLLYDNSSPRPPEDLNTEIADMIFESLSPYPILVEDSDSQMEEIDLFLFTDDLMPPGIENDDYDLEGNIHFLEELLSNDLFPLLENKSSNFDHHDDPSFSRPPLEPPDVEIFFDFEPDTGILIAKVVEDIFKHHVLMPKVLPTLPTLCPNIDTLLPFSFENEDKVFKPGILSYLLVSHQDKAIFDFSESPMMMYGGDILLLDVPYLYFYPP</sequence>
<protein>
    <recommendedName>
        <fullName evidence="2">Reverse transcriptase domain-containing protein</fullName>
    </recommendedName>
</protein>
<proteinExistence type="predicted"/>
<accession>A0A699H6W1</accession>
<comment type="caution">
    <text evidence="1">The sequence shown here is derived from an EMBL/GenBank/DDBJ whole genome shotgun (WGS) entry which is preliminary data.</text>
</comment>
<reference evidence="1" key="1">
    <citation type="journal article" date="2019" name="Sci. Rep.">
        <title>Draft genome of Tanacetum cinerariifolium, the natural source of mosquito coil.</title>
        <authorList>
            <person name="Yamashiro T."/>
            <person name="Shiraishi A."/>
            <person name="Satake H."/>
            <person name="Nakayama K."/>
        </authorList>
    </citation>
    <scope>NUCLEOTIDE SEQUENCE</scope>
</reference>
<gene>
    <name evidence="1" type="ORF">Tci_323605</name>
</gene>
<dbReference type="EMBL" id="BKCJ010112945">
    <property type="protein sequence ID" value="GEX51630.1"/>
    <property type="molecule type" value="Genomic_DNA"/>
</dbReference>
<evidence type="ECO:0008006" key="2">
    <source>
        <dbReference type="Google" id="ProtNLM"/>
    </source>
</evidence>
<evidence type="ECO:0000313" key="1">
    <source>
        <dbReference type="EMBL" id="GEX51630.1"/>
    </source>
</evidence>
<dbReference type="AlphaFoldDB" id="A0A699H6W1"/>
<organism evidence="1">
    <name type="scientific">Tanacetum cinerariifolium</name>
    <name type="common">Dalmatian daisy</name>
    <name type="synonym">Chrysanthemum cinerariifolium</name>
    <dbReference type="NCBI Taxonomy" id="118510"/>
    <lineage>
        <taxon>Eukaryota</taxon>
        <taxon>Viridiplantae</taxon>
        <taxon>Streptophyta</taxon>
        <taxon>Embryophyta</taxon>
        <taxon>Tracheophyta</taxon>
        <taxon>Spermatophyta</taxon>
        <taxon>Magnoliopsida</taxon>
        <taxon>eudicotyledons</taxon>
        <taxon>Gunneridae</taxon>
        <taxon>Pentapetalae</taxon>
        <taxon>asterids</taxon>
        <taxon>campanulids</taxon>
        <taxon>Asterales</taxon>
        <taxon>Asteraceae</taxon>
        <taxon>Asteroideae</taxon>
        <taxon>Anthemideae</taxon>
        <taxon>Anthemidinae</taxon>
        <taxon>Tanacetum</taxon>
    </lineage>
</organism>
<name>A0A699H6W1_TANCI</name>